<keyword evidence="5" id="KW-0479">Metal-binding</keyword>
<dbReference type="GO" id="GO:0006163">
    <property type="term" value="P:purine nucleotide metabolic process"/>
    <property type="evidence" value="ECO:0007669"/>
    <property type="project" value="UniProtKB-ARBA"/>
</dbReference>
<dbReference type="Pfam" id="PF00834">
    <property type="entry name" value="Ribul_P_3_epim"/>
    <property type="match status" value="1"/>
</dbReference>
<comment type="cofactor">
    <cofactor evidence="2">
        <name>Zn(2+)</name>
        <dbReference type="ChEBI" id="CHEBI:29105"/>
    </cofactor>
</comment>
<keyword evidence="7" id="KW-0408">Iron</keyword>
<comment type="cofactor">
    <cofactor evidence="1">
        <name>Mn(2+)</name>
        <dbReference type="ChEBI" id="CHEBI:29035"/>
    </cofactor>
</comment>
<comment type="subunit">
    <text evidence="4">Homodimer.</text>
</comment>
<evidence type="ECO:0000256" key="6">
    <source>
        <dbReference type="ARBA" id="ARBA00022833"/>
    </source>
</evidence>
<dbReference type="FunFam" id="3.20.20.70:FF:000191">
    <property type="entry name" value="ribulose-phosphate 3-epimerase isoform X2"/>
    <property type="match status" value="1"/>
</dbReference>
<evidence type="ECO:0000256" key="8">
    <source>
        <dbReference type="ARBA" id="ARBA00023211"/>
    </source>
</evidence>
<dbReference type="InterPro" id="IPR000056">
    <property type="entry name" value="Ribul_P_3_epim-like"/>
</dbReference>
<sequence length="255" mass="27721">MSPSATSDRGSRLTVWDGLDQSGPFITPSLLACDFGRMRDVLDRIARIGVQAVHLDVMDGRFVPNLTYGPPVIARWREATHLVFDAHLMIVEPERWIDPFADAGCDTLVVHLEAVEQPWPVLERIKARGLRAGIAVNPPTLLRLDPVPSWLALLDSALVMSVMPGFGGQVFDPSVLSKVAALKQARPGLRVAIDGGIGPDTLAAAVATGVDQLVIGSAFFRADDQLEVAWSDLNQRLRQVNPSPLLGTRRRTDPL</sequence>
<evidence type="ECO:0000256" key="1">
    <source>
        <dbReference type="ARBA" id="ARBA00001936"/>
    </source>
</evidence>
<reference evidence="11 12" key="2">
    <citation type="journal article" date="2011" name="Stand. Genomic Sci.">
        <title>Complete genome sequence of Isosphaera pallida type strain (IS1B).</title>
        <authorList>
            <consortium name="US DOE Joint Genome Institute (JGI-PGF)"/>
            <person name="Goker M."/>
            <person name="Cleland D."/>
            <person name="Saunders E."/>
            <person name="Lapidus A."/>
            <person name="Nolan M."/>
            <person name="Lucas S."/>
            <person name="Hammon N."/>
            <person name="Deshpande S."/>
            <person name="Cheng J.F."/>
            <person name="Tapia R."/>
            <person name="Han C."/>
            <person name="Goodwin L."/>
            <person name="Pitluck S."/>
            <person name="Liolios K."/>
            <person name="Pagani I."/>
            <person name="Ivanova N."/>
            <person name="Mavromatis K."/>
            <person name="Pati A."/>
            <person name="Chen A."/>
            <person name="Palaniappan K."/>
            <person name="Land M."/>
            <person name="Hauser L."/>
            <person name="Chang Y.J."/>
            <person name="Jeffries C.D."/>
            <person name="Detter J.C."/>
            <person name="Beck B."/>
            <person name="Woyke T."/>
            <person name="Bristow J."/>
            <person name="Eisen J.A."/>
            <person name="Markowitz V."/>
            <person name="Hugenholtz P."/>
            <person name="Kyrpides N.C."/>
            <person name="Klenk H.P."/>
        </authorList>
    </citation>
    <scope>NUCLEOTIDE SEQUENCE [LARGE SCALE GENOMIC DNA]</scope>
    <source>
        <strain evidence="12">ATCC 43644 / DSM 9630 / IS1B</strain>
    </source>
</reference>
<dbReference type="GO" id="GO:0046872">
    <property type="term" value="F:metal ion binding"/>
    <property type="evidence" value="ECO:0007669"/>
    <property type="project" value="UniProtKB-KW"/>
</dbReference>
<name>E8QXN7_ISOPI</name>
<dbReference type="Proteomes" id="UP000008631">
    <property type="component" value="Chromosome"/>
</dbReference>
<dbReference type="HOGENOM" id="CLU_054856_2_0_0"/>
<evidence type="ECO:0000313" key="11">
    <source>
        <dbReference type="EMBL" id="ADV64074.1"/>
    </source>
</evidence>
<proteinExistence type="predicted"/>
<dbReference type="GO" id="GO:0046496">
    <property type="term" value="P:nicotinamide nucleotide metabolic process"/>
    <property type="evidence" value="ECO:0007669"/>
    <property type="project" value="UniProtKB-ARBA"/>
</dbReference>
<organism evidence="11 12">
    <name type="scientific">Isosphaera pallida (strain ATCC 43644 / DSM 9630 / IS1B)</name>
    <dbReference type="NCBI Taxonomy" id="575540"/>
    <lineage>
        <taxon>Bacteria</taxon>
        <taxon>Pseudomonadati</taxon>
        <taxon>Planctomycetota</taxon>
        <taxon>Planctomycetia</taxon>
        <taxon>Isosphaerales</taxon>
        <taxon>Isosphaeraceae</taxon>
        <taxon>Isosphaera</taxon>
    </lineage>
</organism>
<dbReference type="InParanoid" id="E8QXN7"/>
<keyword evidence="6" id="KW-0862">Zinc</keyword>
<evidence type="ECO:0000256" key="4">
    <source>
        <dbReference type="ARBA" id="ARBA00011738"/>
    </source>
</evidence>
<dbReference type="AlphaFoldDB" id="E8QXN7"/>
<dbReference type="PROSITE" id="PS01086">
    <property type="entry name" value="RIBUL_P_3_EPIMER_2"/>
    <property type="match status" value="1"/>
</dbReference>
<evidence type="ECO:0000256" key="3">
    <source>
        <dbReference type="ARBA" id="ARBA00001954"/>
    </source>
</evidence>
<dbReference type="KEGG" id="ipa:Isop_3517"/>
<keyword evidence="12" id="KW-1185">Reference proteome</keyword>
<evidence type="ECO:0000256" key="10">
    <source>
        <dbReference type="ARBA" id="ARBA00023277"/>
    </source>
</evidence>
<dbReference type="Gene3D" id="3.20.20.70">
    <property type="entry name" value="Aldolase class I"/>
    <property type="match status" value="1"/>
</dbReference>
<reference key="1">
    <citation type="submission" date="2010-11" db="EMBL/GenBank/DDBJ databases">
        <title>The complete sequence of chromosome of Isophaera pallida ATCC 43644.</title>
        <authorList>
            <consortium name="US DOE Joint Genome Institute (JGI-PGF)"/>
            <person name="Lucas S."/>
            <person name="Copeland A."/>
            <person name="Lapidus A."/>
            <person name="Bruce D."/>
            <person name="Goodwin L."/>
            <person name="Pitluck S."/>
            <person name="Kyrpides N."/>
            <person name="Mavromatis K."/>
            <person name="Pagani I."/>
            <person name="Ivanova N."/>
            <person name="Saunders E."/>
            <person name="Brettin T."/>
            <person name="Detter J.C."/>
            <person name="Han C."/>
            <person name="Tapia R."/>
            <person name="Land M."/>
            <person name="Hauser L."/>
            <person name="Markowitz V."/>
            <person name="Cheng J.-F."/>
            <person name="Hugenholtz P."/>
            <person name="Woyke T."/>
            <person name="Wu D."/>
            <person name="Eisen J.A."/>
        </authorList>
    </citation>
    <scope>NUCLEOTIDE SEQUENCE</scope>
    <source>
        <strain>ATCC 43644</strain>
    </source>
</reference>
<evidence type="ECO:0000256" key="5">
    <source>
        <dbReference type="ARBA" id="ARBA00022723"/>
    </source>
</evidence>
<dbReference type="eggNOG" id="COG0036">
    <property type="taxonomic scope" value="Bacteria"/>
</dbReference>
<accession>E8QXN7</accession>
<dbReference type="CDD" id="cd00429">
    <property type="entry name" value="RPE"/>
    <property type="match status" value="1"/>
</dbReference>
<evidence type="ECO:0000256" key="7">
    <source>
        <dbReference type="ARBA" id="ARBA00023004"/>
    </source>
</evidence>
<dbReference type="SUPFAM" id="SSF51366">
    <property type="entry name" value="Ribulose-phoshate binding barrel"/>
    <property type="match status" value="1"/>
</dbReference>
<dbReference type="GO" id="GO:0004750">
    <property type="term" value="F:D-ribulose-phosphate 3-epimerase activity"/>
    <property type="evidence" value="ECO:0007669"/>
    <property type="project" value="UniProtKB-EC"/>
</dbReference>
<dbReference type="PROSITE" id="PS01085">
    <property type="entry name" value="RIBUL_P_3_EPIMER_1"/>
    <property type="match status" value="1"/>
</dbReference>
<dbReference type="NCBIfam" id="NF004076">
    <property type="entry name" value="PRK05581.1-4"/>
    <property type="match status" value="1"/>
</dbReference>
<dbReference type="EC" id="5.1.3.1" evidence="11"/>
<protein>
    <submittedName>
        <fullName evidence="11">Ribulose-phosphate 3-epimerase</fullName>
        <ecNumber evidence="11">5.1.3.1</ecNumber>
    </submittedName>
</protein>
<dbReference type="InterPro" id="IPR013785">
    <property type="entry name" value="Aldolase_TIM"/>
</dbReference>
<dbReference type="EMBL" id="CP002353">
    <property type="protein sequence ID" value="ADV64074.1"/>
    <property type="molecule type" value="Genomic_DNA"/>
</dbReference>
<dbReference type="FunCoup" id="E8QXN7">
    <property type="interactions" value="506"/>
</dbReference>
<keyword evidence="10" id="KW-0119">Carbohydrate metabolism</keyword>
<dbReference type="GO" id="GO:0006091">
    <property type="term" value="P:generation of precursor metabolites and energy"/>
    <property type="evidence" value="ECO:0007669"/>
    <property type="project" value="UniProtKB-ARBA"/>
</dbReference>
<gene>
    <name evidence="11" type="ordered locus">Isop_3517</name>
</gene>
<evidence type="ECO:0000313" key="12">
    <source>
        <dbReference type="Proteomes" id="UP000008631"/>
    </source>
</evidence>
<evidence type="ECO:0000256" key="9">
    <source>
        <dbReference type="ARBA" id="ARBA00023235"/>
    </source>
</evidence>
<dbReference type="RefSeq" id="WP_013566362.1">
    <property type="nucleotide sequence ID" value="NC_014962.1"/>
</dbReference>
<dbReference type="InterPro" id="IPR011060">
    <property type="entry name" value="RibuloseP-bd_barrel"/>
</dbReference>
<dbReference type="GO" id="GO:1901135">
    <property type="term" value="P:carbohydrate derivative metabolic process"/>
    <property type="evidence" value="ECO:0007669"/>
    <property type="project" value="UniProtKB-ARBA"/>
</dbReference>
<keyword evidence="9 11" id="KW-0413">Isomerase</keyword>
<dbReference type="GO" id="GO:0005975">
    <property type="term" value="P:carbohydrate metabolic process"/>
    <property type="evidence" value="ECO:0007669"/>
    <property type="project" value="InterPro"/>
</dbReference>
<evidence type="ECO:0000256" key="2">
    <source>
        <dbReference type="ARBA" id="ARBA00001947"/>
    </source>
</evidence>
<comment type="cofactor">
    <cofactor evidence="3">
        <name>Fe(2+)</name>
        <dbReference type="ChEBI" id="CHEBI:29033"/>
    </cofactor>
</comment>
<dbReference type="PANTHER" id="PTHR11749">
    <property type="entry name" value="RIBULOSE-5-PHOSPHATE-3-EPIMERASE"/>
    <property type="match status" value="1"/>
</dbReference>
<dbReference type="STRING" id="575540.Isop_3517"/>
<keyword evidence="8" id="KW-0464">Manganese</keyword>